<accession>A0A6B9XV23</accession>
<keyword evidence="2" id="KW-0496">Mitochondrion</keyword>
<gene>
    <name evidence="2" type="primary">orf06888</name>
    <name evidence="2" type="ORF">Q903MT_gene6834</name>
</gene>
<dbReference type="AlphaFoldDB" id="A0A6B9XV23"/>
<reference evidence="2" key="1">
    <citation type="submission" date="2019-03" db="EMBL/GenBank/DDBJ databases">
        <title>Largest Complete Mitochondrial Genome of a Gymnosperm, Sitka Spruce (Picea sitchensis), Indicates Complex Physical Structure.</title>
        <authorList>
            <person name="Jackman S.D."/>
            <person name="Coombe L."/>
            <person name="Warren R."/>
            <person name="Kirk H."/>
            <person name="Trinh E."/>
            <person name="McLeod T."/>
            <person name="Pleasance S."/>
            <person name="Pandoh P."/>
            <person name="Zhao Y."/>
            <person name="Coope R."/>
            <person name="Bousquet J."/>
            <person name="Bohlmann J.C."/>
            <person name="Jones S.J.M."/>
            <person name="Birol I."/>
        </authorList>
    </citation>
    <scope>NUCLEOTIDE SEQUENCE</scope>
    <source>
        <strain evidence="2">Q903</strain>
    </source>
</reference>
<protein>
    <recommendedName>
        <fullName evidence="3">Secreted protein</fullName>
    </recommendedName>
</protein>
<evidence type="ECO:0000313" key="2">
    <source>
        <dbReference type="EMBL" id="QHR92786.1"/>
    </source>
</evidence>
<name>A0A6B9XV23_PICSI</name>
<feature type="chain" id="PRO_5025587615" description="Secreted protein" evidence="1">
    <location>
        <begin position="22"/>
        <end position="81"/>
    </location>
</feature>
<geneLocation type="mitochondrion" evidence="2"/>
<evidence type="ECO:0008006" key="3">
    <source>
        <dbReference type="Google" id="ProtNLM"/>
    </source>
</evidence>
<sequence length="81" mass="9662">MHWVWLYWVFSLHFWLELGWWELPRLDFWSSQLSLPLPKEIAIAHEPAGDKWRNPKSWDDICAAPSPWSEEETTHQASSSL</sequence>
<feature type="signal peptide" evidence="1">
    <location>
        <begin position="1"/>
        <end position="21"/>
    </location>
</feature>
<dbReference type="EMBL" id="MK697706">
    <property type="protein sequence ID" value="QHR92786.1"/>
    <property type="molecule type" value="Genomic_DNA"/>
</dbReference>
<organism evidence="2">
    <name type="scientific">Picea sitchensis</name>
    <name type="common">Sitka spruce</name>
    <name type="synonym">Pinus sitchensis</name>
    <dbReference type="NCBI Taxonomy" id="3332"/>
    <lineage>
        <taxon>Eukaryota</taxon>
        <taxon>Viridiplantae</taxon>
        <taxon>Streptophyta</taxon>
        <taxon>Embryophyta</taxon>
        <taxon>Tracheophyta</taxon>
        <taxon>Spermatophyta</taxon>
        <taxon>Pinopsida</taxon>
        <taxon>Pinidae</taxon>
        <taxon>Conifers I</taxon>
        <taxon>Pinales</taxon>
        <taxon>Pinaceae</taxon>
        <taxon>Picea</taxon>
    </lineage>
</organism>
<proteinExistence type="predicted"/>
<evidence type="ECO:0000256" key="1">
    <source>
        <dbReference type="SAM" id="SignalP"/>
    </source>
</evidence>
<keyword evidence="1" id="KW-0732">Signal</keyword>